<comment type="caution">
    <text evidence="1">The sequence shown here is derived from an EMBL/GenBank/DDBJ whole genome shotgun (WGS) entry which is preliminary data.</text>
</comment>
<organism evidence="1 2">
    <name type="scientific">Pontibacillus litoralis JSM 072002</name>
    <dbReference type="NCBI Taxonomy" id="1385512"/>
    <lineage>
        <taxon>Bacteria</taxon>
        <taxon>Bacillati</taxon>
        <taxon>Bacillota</taxon>
        <taxon>Bacilli</taxon>
        <taxon>Bacillales</taxon>
        <taxon>Bacillaceae</taxon>
        <taxon>Pontibacillus</taxon>
    </lineage>
</organism>
<proteinExistence type="predicted"/>
<keyword evidence="2" id="KW-1185">Reference proteome</keyword>
<dbReference type="EMBL" id="AVPG01000019">
    <property type="protein sequence ID" value="KGX85786.1"/>
    <property type="molecule type" value="Genomic_DNA"/>
</dbReference>
<gene>
    <name evidence="1" type="ORF">N784_07935</name>
</gene>
<evidence type="ECO:0000313" key="2">
    <source>
        <dbReference type="Proteomes" id="UP000030401"/>
    </source>
</evidence>
<dbReference type="AlphaFoldDB" id="A0A0A5FY91"/>
<dbReference type="Proteomes" id="UP000030401">
    <property type="component" value="Unassembled WGS sequence"/>
</dbReference>
<reference evidence="1 2" key="1">
    <citation type="submission" date="2013-08" db="EMBL/GenBank/DDBJ databases">
        <authorList>
            <person name="Huang J."/>
            <person name="Wang G."/>
        </authorList>
    </citation>
    <scope>NUCLEOTIDE SEQUENCE [LARGE SCALE GENOMIC DNA]</scope>
    <source>
        <strain evidence="1 2">JSM 072002</strain>
    </source>
</reference>
<name>A0A0A5FY91_9BACI</name>
<evidence type="ECO:0000313" key="1">
    <source>
        <dbReference type="EMBL" id="KGX85786.1"/>
    </source>
</evidence>
<protein>
    <submittedName>
        <fullName evidence="1">Uncharacterized protein</fullName>
    </submittedName>
</protein>
<sequence length="85" mass="9830">MEIILKGNLTQVQLETVKGLVISQATAIKNSPETKRVYRLDETKEYGTIRLNEGKYGYDPKRYGRVSDHELCGDFLARLYIYFPN</sequence>
<accession>A0A0A5FY91</accession>